<comment type="caution">
    <text evidence="4">The sequence shown here is derived from an EMBL/GenBank/DDBJ whole genome shotgun (WGS) entry which is preliminary data.</text>
</comment>
<dbReference type="Gene3D" id="2.60.40.2020">
    <property type="match status" value="1"/>
</dbReference>
<organism evidence="4 5">
    <name type="scientific">Methanimicrococcus hacksteinii</name>
    <dbReference type="NCBI Taxonomy" id="3028293"/>
    <lineage>
        <taxon>Archaea</taxon>
        <taxon>Methanobacteriati</taxon>
        <taxon>Methanobacteriota</taxon>
        <taxon>Stenosarchaea group</taxon>
        <taxon>Methanomicrobia</taxon>
        <taxon>Methanosarcinales</taxon>
        <taxon>Methanosarcinaceae</taxon>
        <taxon>Methanimicrococcus</taxon>
    </lineage>
</organism>
<keyword evidence="1" id="KW-0646">Protease inhibitor</keyword>
<proteinExistence type="predicted"/>
<evidence type="ECO:0000313" key="5">
    <source>
        <dbReference type="Proteomes" id="UP001272052"/>
    </source>
</evidence>
<dbReference type="PANTHER" id="PTHR36530">
    <property type="entry name" value="INHIBITOR OF CYSTEINE PEPTIDASE"/>
    <property type="match status" value="1"/>
</dbReference>
<dbReference type="Pfam" id="PF09394">
    <property type="entry name" value="Inhibitor_I42"/>
    <property type="match status" value="1"/>
</dbReference>
<feature type="domain" description="Proteinase inhibitor I42 chagasin" evidence="3">
    <location>
        <begin position="167"/>
        <end position="251"/>
    </location>
</feature>
<dbReference type="InterPro" id="IPR052781">
    <property type="entry name" value="Cys_protease_inhibitor_I42"/>
</dbReference>
<reference evidence="4 5" key="1">
    <citation type="submission" date="2023-06" db="EMBL/GenBank/DDBJ databases">
        <title>Genome sequence of Methanimicrococcus sp. At1.</title>
        <authorList>
            <person name="Protasov E."/>
            <person name="Platt K."/>
            <person name="Poehlein A."/>
            <person name="Daniel R."/>
            <person name="Brune A."/>
        </authorList>
    </citation>
    <scope>NUCLEOTIDE SEQUENCE [LARGE SCALE GENOMIC DNA]</scope>
    <source>
        <strain evidence="4 5">At1</strain>
    </source>
</reference>
<keyword evidence="5" id="KW-1185">Reference proteome</keyword>
<dbReference type="SUPFAM" id="SSF141066">
    <property type="entry name" value="ICP-like"/>
    <property type="match status" value="2"/>
</dbReference>
<evidence type="ECO:0000259" key="3">
    <source>
        <dbReference type="Pfam" id="PF09394"/>
    </source>
</evidence>
<evidence type="ECO:0000256" key="2">
    <source>
        <dbReference type="ARBA" id="ARBA00022704"/>
    </source>
</evidence>
<dbReference type="InterPro" id="IPR036331">
    <property type="entry name" value="Chagasin-like_sf"/>
</dbReference>
<dbReference type="InterPro" id="IPR018990">
    <property type="entry name" value="Prot_inh_I42_chagasin"/>
</dbReference>
<dbReference type="PROSITE" id="PS51257">
    <property type="entry name" value="PROKAR_LIPOPROTEIN"/>
    <property type="match status" value="1"/>
</dbReference>
<dbReference type="PANTHER" id="PTHR36530:SF1">
    <property type="entry name" value="AMOEBIASIN-1"/>
    <property type="match status" value="1"/>
</dbReference>
<keyword evidence="2" id="KW-0789">Thiol protease inhibitor</keyword>
<sequence>MKTSGFFLVTVCVLLLACAFSGCIGSDDPANDENNTNNTNNTTYNASTTVTVSKNGLGIGADEIIQIVLPENRAKNYRWEVVPEDGLNIAESESGNLREDENANPVKIFNITADEEGSYVFTALYKHASREVLTYTFTQRLDYTVPTGNTSADPNLVLTIEGIPTPKAGGIVEIKTRGNPTTGYTWAAQMSENGMLRLLDSKYVEDEHEEGMTGVGGTYVWYVTSDVAGTYLFDAAEFSPSGNMTGKFYFDITFI</sequence>
<accession>A0ABU3VQS7</accession>
<gene>
    <name evidence="4" type="ORF">MmiAt1_13570</name>
</gene>
<name>A0ABU3VQS7_9EURY</name>
<evidence type="ECO:0000313" key="4">
    <source>
        <dbReference type="EMBL" id="MDV0445762.1"/>
    </source>
</evidence>
<protein>
    <recommendedName>
        <fullName evidence="3">Proteinase inhibitor I42 chagasin domain-containing protein</fullName>
    </recommendedName>
</protein>
<dbReference type="Proteomes" id="UP001272052">
    <property type="component" value="Unassembled WGS sequence"/>
</dbReference>
<dbReference type="EMBL" id="JAWDKC010000022">
    <property type="protein sequence ID" value="MDV0445762.1"/>
    <property type="molecule type" value="Genomic_DNA"/>
</dbReference>
<evidence type="ECO:0000256" key="1">
    <source>
        <dbReference type="ARBA" id="ARBA00022690"/>
    </source>
</evidence>